<dbReference type="PANTHER" id="PTHR43546:SF9">
    <property type="entry name" value="L-ASCORBATE-6-PHOSPHATE LACTONASE ULAG-RELATED"/>
    <property type="match status" value="1"/>
</dbReference>
<gene>
    <name evidence="4" type="ORF">G114_08395</name>
</gene>
<feature type="region of interest" description="Disordered" evidence="2">
    <location>
        <begin position="249"/>
        <end position="270"/>
    </location>
</feature>
<dbReference type="InterPro" id="IPR050114">
    <property type="entry name" value="UPF0173_UPF0282_UlaG_hydrolase"/>
</dbReference>
<dbReference type="InterPro" id="IPR001279">
    <property type="entry name" value="Metallo-B-lactamas"/>
</dbReference>
<proteinExistence type="predicted"/>
<dbReference type="OrthoDB" id="9805728at2"/>
<dbReference type="PATRIC" id="fig|1268237.3.peg.1653"/>
<dbReference type="PANTHER" id="PTHR43546">
    <property type="entry name" value="UPF0173 METAL-DEPENDENT HYDROLASE MJ1163-RELATED"/>
    <property type="match status" value="1"/>
</dbReference>
<dbReference type="GO" id="GO:0016787">
    <property type="term" value="F:hydrolase activity"/>
    <property type="evidence" value="ECO:0007669"/>
    <property type="project" value="UniProtKB-KW"/>
</dbReference>
<comment type="caution">
    <text evidence="4">The sequence shown here is derived from an EMBL/GenBank/DDBJ whole genome shotgun (WGS) entry which is preliminary data.</text>
</comment>
<evidence type="ECO:0000256" key="2">
    <source>
        <dbReference type="SAM" id="MobiDB-lite"/>
    </source>
</evidence>
<keyword evidence="1 4" id="KW-0378">Hydrolase</keyword>
<dbReference type="Pfam" id="PF12706">
    <property type="entry name" value="Lactamase_B_2"/>
    <property type="match status" value="1"/>
</dbReference>
<name>N9VAW6_9GAMM</name>
<protein>
    <submittedName>
        <fullName evidence="4">Zn-dependent hydrolase-like protein</fullName>
    </submittedName>
</protein>
<evidence type="ECO:0000259" key="3">
    <source>
        <dbReference type="Pfam" id="PF12706"/>
    </source>
</evidence>
<dbReference type="EMBL" id="APVG01000017">
    <property type="protein sequence ID" value="ENY72392.1"/>
    <property type="molecule type" value="Genomic_DNA"/>
</dbReference>
<keyword evidence="5" id="KW-1185">Reference proteome</keyword>
<dbReference type="SUPFAM" id="SSF56281">
    <property type="entry name" value="Metallo-hydrolase/oxidoreductase"/>
    <property type="match status" value="1"/>
</dbReference>
<sequence>MKITQVRNATLLIDYAGQRFLIDPMLSERGSFPGFAGTANSHLRNPLVDLPLPLDTLTRVDAILVTHRHPDHWDETASRRLPKDLPLFAQHADDAAGFVAEGFRDVRRLDRVAGFGDIHLHRTGGQHGGEVVMAALGTRLGEVCGVVFSHPDEPTLYLAGDTVWHPAVAEALATHTPDVVVLNCGDAQFPELGRIIMGSDDVLAVCHAAPQATLIASHMEAVNHATLSRAALRDTLTAHGMQDRVRIPQDGESLTFPATAPVAHTPSPRL</sequence>
<dbReference type="eggNOG" id="COG2220">
    <property type="taxonomic scope" value="Bacteria"/>
</dbReference>
<accession>N9VAW6</accession>
<dbReference type="Proteomes" id="UP000023775">
    <property type="component" value="Unassembled WGS sequence"/>
</dbReference>
<evidence type="ECO:0000256" key="1">
    <source>
        <dbReference type="ARBA" id="ARBA00022801"/>
    </source>
</evidence>
<reference evidence="4 5" key="1">
    <citation type="journal article" date="2013" name="Genome Announc.">
        <title>Draft Genome Sequence of the Aeromonas diversa Type Strain.</title>
        <authorList>
            <person name="Farfan M."/>
            <person name="Spataro N."/>
            <person name="Sanglas A."/>
            <person name="Albarral V."/>
            <person name="Loren J.G."/>
            <person name="Bosch E."/>
            <person name="Fuste M.C."/>
        </authorList>
    </citation>
    <scope>NUCLEOTIDE SEQUENCE [LARGE SCALE GENOMIC DNA]</scope>
    <source>
        <strain evidence="4 5">2478-85</strain>
    </source>
</reference>
<evidence type="ECO:0000313" key="4">
    <source>
        <dbReference type="EMBL" id="ENY72392.1"/>
    </source>
</evidence>
<dbReference type="RefSeq" id="WP_005351575.1">
    <property type="nucleotide sequence ID" value="NZ_APVG01000017.1"/>
</dbReference>
<dbReference type="InterPro" id="IPR036866">
    <property type="entry name" value="RibonucZ/Hydroxyglut_hydro"/>
</dbReference>
<dbReference type="AlphaFoldDB" id="N9VAW6"/>
<feature type="domain" description="Metallo-beta-lactamase" evidence="3">
    <location>
        <begin position="19"/>
        <end position="219"/>
    </location>
</feature>
<evidence type="ECO:0000313" key="5">
    <source>
        <dbReference type="Proteomes" id="UP000023775"/>
    </source>
</evidence>
<dbReference type="Gene3D" id="3.60.15.10">
    <property type="entry name" value="Ribonuclease Z/Hydroxyacylglutathione hydrolase-like"/>
    <property type="match status" value="1"/>
</dbReference>
<organism evidence="4 5">
    <name type="scientific">Aeromonas diversa CDC 2478-85</name>
    <dbReference type="NCBI Taxonomy" id="1268237"/>
    <lineage>
        <taxon>Bacteria</taxon>
        <taxon>Pseudomonadati</taxon>
        <taxon>Pseudomonadota</taxon>
        <taxon>Gammaproteobacteria</taxon>
        <taxon>Aeromonadales</taxon>
        <taxon>Aeromonadaceae</taxon>
        <taxon>Aeromonas</taxon>
    </lineage>
</organism>